<dbReference type="PIRSF" id="PIRSF000876">
    <property type="entry name" value="RR_chemtxs_CheB"/>
    <property type="match status" value="1"/>
</dbReference>
<keyword evidence="9" id="KW-1185">Reference proteome</keyword>
<dbReference type="SMART" id="SM00448">
    <property type="entry name" value="REC"/>
    <property type="match status" value="1"/>
</dbReference>
<feature type="domain" description="Response regulatory" evidence="6">
    <location>
        <begin position="18"/>
        <end position="136"/>
    </location>
</feature>
<evidence type="ECO:0000256" key="2">
    <source>
        <dbReference type="ARBA" id="ARBA00048267"/>
    </source>
</evidence>
<sequence length="376" mass="39557">MTAITTGPQSPQEAPNIRVMIVDDSAVIRAVITRTLTPEQGIEVVGTAPNGDLAVKAIARLQPDIVVLDIEMPIMDGLTALPLLLKEKPDVRVLICSTLSARGADVTMKALALGATDSILKPGGESISSAADFQRDLVRVIRVLGRPRKKYAPANHTNGADAGTGAAKKLYPQTTVTLRPHKAPLPPKILAIGSSTGGPKALMDMLKGLKNFPLPIVITQHMPKTFTAMLAQHIEQNCGIPCFEGAEGMVLKPGSAYVAPGGLHMIFQKGTGEYPVIHLDSGPPENFCRPSVDVMLRSLVDIYGSRILTVILTGMGSDGLEGCRKVVDNGGNVIAQDEETSIVWGMPGAVATAGLCSAVQPLSQLDVTIKKLVTGS</sequence>
<keyword evidence="1 3" id="KW-0378">Hydrolase</keyword>
<dbReference type="Gene3D" id="3.40.50.2300">
    <property type="match status" value="1"/>
</dbReference>
<dbReference type="NCBIfam" id="NF001965">
    <property type="entry name" value="PRK00742.1"/>
    <property type="match status" value="1"/>
</dbReference>
<dbReference type="GO" id="GO:0000156">
    <property type="term" value="F:phosphorelay response regulator activity"/>
    <property type="evidence" value="ECO:0007669"/>
    <property type="project" value="InterPro"/>
</dbReference>
<dbReference type="Pfam" id="PF01339">
    <property type="entry name" value="CheB_methylest"/>
    <property type="match status" value="1"/>
</dbReference>
<name>G2KPW8_MICAA</name>
<comment type="function">
    <text evidence="3">Involved in chemotaxis. Part of a chemotaxis signal transduction system that modulates chemotaxis in response to various stimuli. Catalyzes the demethylation of specific methylglutamate residues introduced into the chemoreceptors (methyl-accepting chemotaxis proteins or MCP) by CheR. Also mediates the irreversible deamidation of specific glutamine residues to glutamic acid.</text>
</comment>
<evidence type="ECO:0000313" key="9">
    <source>
        <dbReference type="Proteomes" id="UP000009286"/>
    </source>
</evidence>
<dbReference type="CDD" id="cd16432">
    <property type="entry name" value="CheB_Rec"/>
    <property type="match status" value="1"/>
</dbReference>
<dbReference type="Proteomes" id="UP000009286">
    <property type="component" value="Chromosome"/>
</dbReference>
<evidence type="ECO:0000256" key="5">
    <source>
        <dbReference type="PROSITE-ProRule" id="PRU00169"/>
    </source>
</evidence>
<feature type="active site" evidence="3 4">
    <location>
        <position position="221"/>
    </location>
</feature>
<evidence type="ECO:0000259" key="7">
    <source>
        <dbReference type="PROSITE" id="PS50122"/>
    </source>
</evidence>
<dbReference type="GO" id="GO:0006935">
    <property type="term" value="P:chemotaxis"/>
    <property type="evidence" value="ECO:0007669"/>
    <property type="project" value="UniProtKB-UniRule"/>
</dbReference>
<dbReference type="OrthoDB" id="9793421at2"/>
<feature type="modified residue" description="4-aspartylphosphate" evidence="3 5">
    <location>
        <position position="69"/>
    </location>
</feature>
<comment type="subcellular location">
    <subcellularLocation>
        <location evidence="3">Cytoplasm</location>
    </subcellularLocation>
</comment>
<dbReference type="STRING" id="856793.MICA_2028"/>
<gene>
    <name evidence="3" type="primary">cheB</name>
    <name evidence="8" type="ordered locus">MICA_2028</name>
</gene>
<dbReference type="SUPFAM" id="SSF52738">
    <property type="entry name" value="Methylesterase CheB, C-terminal domain"/>
    <property type="match status" value="1"/>
</dbReference>
<dbReference type="CDD" id="cd17541">
    <property type="entry name" value="REC_CheB-like"/>
    <property type="match status" value="1"/>
</dbReference>
<dbReference type="HAMAP" id="MF_00099">
    <property type="entry name" value="CheB_chemtxs"/>
    <property type="match status" value="1"/>
</dbReference>
<dbReference type="InterPro" id="IPR011006">
    <property type="entry name" value="CheY-like_superfamily"/>
</dbReference>
<feature type="domain" description="CheB-type methylesterase" evidence="7">
    <location>
        <begin position="184"/>
        <end position="376"/>
    </location>
</feature>
<protein>
    <recommendedName>
        <fullName evidence="3">Protein-glutamate methylesterase/protein-glutamine glutaminase</fullName>
        <ecNumber evidence="3">3.1.1.61</ecNumber>
        <ecNumber evidence="3">3.5.1.44</ecNumber>
    </recommendedName>
</protein>
<dbReference type="Gene3D" id="3.40.50.180">
    <property type="entry name" value="Methylesterase CheB, C-terminal domain"/>
    <property type="match status" value="1"/>
</dbReference>
<dbReference type="PANTHER" id="PTHR42872:SF3">
    <property type="entry name" value="PROTEIN-GLUTAMATE METHYLESTERASE_PROTEIN-GLUTAMINE GLUTAMINASE 1"/>
    <property type="match status" value="1"/>
</dbReference>
<evidence type="ECO:0000313" key="8">
    <source>
        <dbReference type="EMBL" id="AEP10336.1"/>
    </source>
</evidence>
<evidence type="ECO:0000256" key="3">
    <source>
        <dbReference type="HAMAP-Rule" id="MF_00099"/>
    </source>
</evidence>
<dbReference type="PROSITE" id="PS50110">
    <property type="entry name" value="RESPONSE_REGULATORY"/>
    <property type="match status" value="1"/>
</dbReference>
<proteinExistence type="inferred from homology"/>
<dbReference type="GO" id="GO:0008984">
    <property type="term" value="F:protein-glutamate methylesterase activity"/>
    <property type="evidence" value="ECO:0007669"/>
    <property type="project" value="UniProtKB-UniRule"/>
</dbReference>
<evidence type="ECO:0000256" key="4">
    <source>
        <dbReference type="PROSITE-ProRule" id="PRU00050"/>
    </source>
</evidence>
<organism evidence="8 9">
    <name type="scientific">Micavibrio aeruginosavorus (strain ARL-13)</name>
    <dbReference type="NCBI Taxonomy" id="856793"/>
    <lineage>
        <taxon>Bacteria</taxon>
        <taxon>Pseudomonadati</taxon>
        <taxon>Bdellovibrionota</taxon>
        <taxon>Bdellovibrionia</taxon>
        <taxon>Bdellovibrionales</taxon>
        <taxon>Pseudobdellovibrionaceae</taxon>
        <taxon>Micavibrio</taxon>
    </lineage>
</organism>
<dbReference type="GO" id="GO:0005737">
    <property type="term" value="C:cytoplasm"/>
    <property type="evidence" value="ECO:0007669"/>
    <property type="project" value="UniProtKB-SubCell"/>
</dbReference>
<keyword evidence="3 5" id="KW-0597">Phosphoprotein</keyword>
<feature type="active site" evidence="3 4">
    <location>
        <position position="195"/>
    </location>
</feature>
<comment type="domain">
    <text evidence="3">Contains a C-terminal catalytic domain, and an N-terminal region which modulates catalytic activity.</text>
</comment>
<dbReference type="InterPro" id="IPR001789">
    <property type="entry name" value="Sig_transdc_resp-reg_receiver"/>
</dbReference>
<comment type="catalytic activity">
    <reaction evidence="2 3">
        <text>[protein]-L-glutamate 5-O-methyl ester + H2O = L-glutamyl-[protein] + methanol + H(+)</text>
        <dbReference type="Rhea" id="RHEA:23236"/>
        <dbReference type="Rhea" id="RHEA-COMP:10208"/>
        <dbReference type="Rhea" id="RHEA-COMP:10311"/>
        <dbReference type="ChEBI" id="CHEBI:15377"/>
        <dbReference type="ChEBI" id="CHEBI:15378"/>
        <dbReference type="ChEBI" id="CHEBI:17790"/>
        <dbReference type="ChEBI" id="CHEBI:29973"/>
        <dbReference type="ChEBI" id="CHEBI:82795"/>
        <dbReference type="EC" id="3.1.1.61"/>
    </reaction>
</comment>
<dbReference type="InterPro" id="IPR008248">
    <property type="entry name" value="CheB-like"/>
</dbReference>
<dbReference type="eggNOG" id="COG2201">
    <property type="taxonomic scope" value="Bacteria"/>
</dbReference>
<dbReference type="InterPro" id="IPR035909">
    <property type="entry name" value="CheB_C"/>
</dbReference>
<keyword evidence="3 4" id="KW-0145">Chemotaxis</keyword>
<dbReference type="InterPro" id="IPR000673">
    <property type="entry name" value="Sig_transdc_resp-reg_Me-estase"/>
</dbReference>
<dbReference type="Pfam" id="PF00072">
    <property type="entry name" value="Response_reg"/>
    <property type="match status" value="1"/>
</dbReference>
<dbReference type="AlphaFoldDB" id="G2KPW8"/>
<feature type="active site" evidence="3 4">
    <location>
        <position position="318"/>
    </location>
</feature>
<accession>G2KPW8</accession>
<dbReference type="KEGG" id="mai:MICA_2028"/>
<dbReference type="HOGENOM" id="CLU_000445_51_0_5"/>
<dbReference type="SUPFAM" id="SSF52172">
    <property type="entry name" value="CheY-like"/>
    <property type="match status" value="1"/>
</dbReference>
<evidence type="ECO:0000256" key="1">
    <source>
        <dbReference type="ARBA" id="ARBA00022801"/>
    </source>
</evidence>
<comment type="PTM">
    <text evidence="3">Phosphorylated by CheA. Phosphorylation of the N-terminal regulatory domain activates the methylesterase activity.</text>
</comment>
<dbReference type="EC" id="3.1.1.61" evidence="3"/>
<dbReference type="PANTHER" id="PTHR42872">
    <property type="entry name" value="PROTEIN-GLUTAMATE METHYLESTERASE/PROTEIN-GLUTAMINE GLUTAMINASE"/>
    <property type="match status" value="1"/>
</dbReference>
<evidence type="ECO:0000259" key="6">
    <source>
        <dbReference type="PROSITE" id="PS50110"/>
    </source>
</evidence>
<comment type="catalytic activity">
    <reaction evidence="3">
        <text>L-glutaminyl-[protein] + H2O = L-glutamyl-[protein] + NH4(+)</text>
        <dbReference type="Rhea" id="RHEA:16441"/>
        <dbReference type="Rhea" id="RHEA-COMP:10207"/>
        <dbReference type="Rhea" id="RHEA-COMP:10208"/>
        <dbReference type="ChEBI" id="CHEBI:15377"/>
        <dbReference type="ChEBI" id="CHEBI:28938"/>
        <dbReference type="ChEBI" id="CHEBI:29973"/>
        <dbReference type="ChEBI" id="CHEBI:30011"/>
        <dbReference type="EC" id="3.5.1.44"/>
    </reaction>
</comment>
<comment type="similarity">
    <text evidence="3">Belongs to the CheB family.</text>
</comment>
<dbReference type="PROSITE" id="PS50122">
    <property type="entry name" value="CHEB"/>
    <property type="match status" value="1"/>
</dbReference>
<dbReference type="EC" id="3.5.1.44" evidence="3"/>
<dbReference type="GO" id="GO:0050568">
    <property type="term" value="F:protein-glutamine glutaminase activity"/>
    <property type="evidence" value="ECO:0007669"/>
    <property type="project" value="UniProtKB-UniRule"/>
</dbReference>
<dbReference type="EMBL" id="CP002382">
    <property type="protein sequence ID" value="AEP10336.1"/>
    <property type="molecule type" value="Genomic_DNA"/>
</dbReference>
<dbReference type="RefSeq" id="WP_014103559.1">
    <property type="nucleotide sequence ID" value="NC_016026.1"/>
</dbReference>
<keyword evidence="3" id="KW-0963">Cytoplasm</keyword>
<reference evidence="8 9" key="1">
    <citation type="journal article" date="2011" name="BMC Genomics">
        <title>Genomic insights into an obligate epibiotic bacterial predator: Micavibrio aeruginosavorus ARL-13.</title>
        <authorList>
            <person name="Wang Z."/>
            <person name="Kadouri D."/>
            <person name="Wu M."/>
        </authorList>
    </citation>
    <scope>NUCLEOTIDE SEQUENCE [LARGE SCALE GENOMIC DNA]</scope>
    <source>
        <strain evidence="8 9">ARL-13</strain>
    </source>
</reference>